<dbReference type="InterPro" id="IPR008922">
    <property type="entry name" value="Di-copper_centre_dom_sf"/>
</dbReference>
<dbReference type="Pfam" id="PF03722">
    <property type="entry name" value="Hemocyanin_N"/>
    <property type="match status" value="1"/>
</dbReference>
<dbReference type="PRINTS" id="PR00187">
    <property type="entry name" value="HAEMOCYANIN"/>
</dbReference>
<proteinExistence type="predicted"/>
<feature type="domain" description="Hemocyanin C-terminal" evidence="4">
    <location>
        <begin position="383"/>
        <end position="631"/>
    </location>
</feature>
<evidence type="ECO:0000256" key="1">
    <source>
        <dbReference type="ARBA" id="ARBA00022761"/>
    </source>
</evidence>
<dbReference type="InterPro" id="IPR000896">
    <property type="entry name" value="Hemocyanin/hexamerin_mid_dom"/>
</dbReference>
<dbReference type="Gene3D" id="1.10.1280.10">
    <property type="entry name" value="Di-copper center containing domain from catechol oxidase"/>
    <property type="match status" value="1"/>
</dbReference>
<dbReference type="GO" id="GO:0045735">
    <property type="term" value="F:nutrient reservoir activity"/>
    <property type="evidence" value="ECO:0007669"/>
    <property type="project" value="UniProtKB-KW"/>
</dbReference>
<protein>
    <recommendedName>
        <fullName evidence="7">Hexamerin</fullName>
    </recommendedName>
</protein>
<dbReference type="SUPFAM" id="SSF48056">
    <property type="entry name" value="Di-copper centre-containing domain"/>
    <property type="match status" value="1"/>
</dbReference>
<dbReference type="InterPro" id="IPR014756">
    <property type="entry name" value="Ig_E-set"/>
</dbReference>
<sequence length="641" mass="76380">MINPIRNLNQEAVQQFLQYYRNGFLPRGQVFSVFYQEQLQQAIALFRLFYYARDFETFYNTAVFARQNINEGIFLYSFVVAVTHRQDTRNVVLPPIYEVYPYYFFNTEVIQQAYIHRQEYQGQNVQEGGYNGYTVNSNYSGYYLNLHPEQSLSYFLEDVGINTFYYYYNIYNPFWLSSQESRFQTANRGELYYITYQQILARYYLERISNGFGEIPYINFNVPIETPYYPSLEYPNGLEFPSRPQFANLYEYFYNYGQSGSFRNRYAYSLTYFQDYERRINDAIDSGYIYSSGQRVDLYSRDGLNILGNLIQSNANSPNQRYYGALYLYASHLLGYSYQPLDSNRIAPSALEHFETALRDPVFYQLYKRIVLKFQRYYSNIPPYTERELVFPGVQVQNFTVDRLVTYYDDFYTDLSNAVYYSPQDQQQSNFHVRARQSRLNSKPFNYRITVQSEHATRAVVKVFLGPRYDEYGRNINITENRLNFVILDYFVQELTAGENVISRNSYDSYLYAEDATSFADLYEHVVSAYEGQQPYTHAQQNYFSFPRRFILPRGSASGTPYQFYVIVYPYVTRQNDNINQEQESYFLPVVGNQQFYDNYTLGYPFDRFIQFEQLFNQVPNSYFQEARVYHRDDINAVHSD</sequence>
<accession>A0AAV8ZYE8</accession>
<dbReference type="InterPro" id="IPR005204">
    <property type="entry name" value="Hemocyanin_N"/>
</dbReference>
<organism evidence="5 6">
    <name type="scientific">Rhamnusium bicolor</name>
    <dbReference type="NCBI Taxonomy" id="1586634"/>
    <lineage>
        <taxon>Eukaryota</taxon>
        <taxon>Metazoa</taxon>
        <taxon>Ecdysozoa</taxon>
        <taxon>Arthropoda</taxon>
        <taxon>Hexapoda</taxon>
        <taxon>Insecta</taxon>
        <taxon>Pterygota</taxon>
        <taxon>Neoptera</taxon>
        <taxon>Endopterygota</taxon>
        <taxon>Coleoptera</taxon>
        <taxon>Polyphaga</taxon>
        <taxon>Cucujiformia</taxon>
        <taxon>Chrysomeloidea</taxon>
        <taxon>Cerambycidae</taxon>
        <taxon>Lepturinae</taxon>
        <taxon>Rhagiini</taxon>
        <taxon>Rhamnusium</taxon>
    </lineage>
</organism>
<feature type="domain" description="Hemocyanin middle" evidence="2">
    <location>
        <begin position="95"/>
        <end position="371"/>
    </location>
</feature>
<dbReference type="PANTHER" id="PTHR11511:SF5">
    <property type="entry name" value="FAT-BODY PROTEIN 1-RELATED"/>
    <property type="match status" value="1"/>
</dbReference>
<dbReference type="Gene3D" id="1.20.1370.10">
    <property type="entry name" value="Hemocyanin, N-terminal domain"/>
    <property type="match status" value="1"/>
</dbReference>
<dbReference type="SUPFAM" id="SSF48050">
    <property type="entry name" value="Hemocyanin, N-terminal domain"/>
    <property type="match status" value="1"/>
</dbReference>
<comment type="caution">
    <text evidence="5">The sequence shown here is derived from an EMBL/GenBank/DDBJ whole genome shotgun (WGS) entry which is preliminary data.</text>
</comment>
<name>A0AAV8ZYE8_9CUCU</name>
<gene>
    <name evidence="5" type="ORF">NQ314_000414</name>
</gene>
<dbReference type="PANTHER" id="PTHR11511">
    <property type="entry name" value="LARVAL STORAGE PROTEIN/PHENOLOXIDASE"/>
    <property type="match status" value="1"/>
</dbReference>
<evidence type="ECO:0000313" key="6">
    <source>
        <dbReference type="Proteomes" id="UP001162156"/>
    </source>
</evidence>
<dbReference type="InterPro" id="IPR005203">
    <property type="entry name" value="Hemocyanin_C"/>
</dbReference>
<evidence type="ECO:0000259" key="4">
    <source>
        <dbReference type="Pfam" id="PF03723"/>
    </source>
</evidence>
<dbReference type="SUPFAM" id="SSF81296">
    <property type="entry name" value="E set domains"/>
    <property type="match status" value="1"/>
</dbReference>
<dbReference type="InterPro" id="IPR036697">
    <property type="entry name" value="Hemocyanin_N_sf"/>
</dbReference>
<reference evidence="5" key="1">
    <citation type="journal article" date="2023" name="Insect Mol. Biol.">
        <title>Genome sequencing provides insights into the evolution of gene families encoding plant cell wall-degrading enzymes in longhorned beetles.</title>
        <authorList>
            <person name="Shin N.R."/>
            <person name="Okamura Y."/>
            <person name="Kirsch R."/>
            <person name="Pauchet Y."/>
        </authorList>
    </citation>
    <scope>NUCLEOTIDE SEQUENCE</scope>
    <source>
        <strain evidence="5">RBIC_L_NR</strain>
    </source>
</reference>
<feature type="domain" description="Hemocyanin N-terminal" evidence="3">
    <location>
        <begin position="9"/>
        <end position="89"/>
    </location>
</feature>
<evidence type="ECO:0000259" key="2">
    <source>
        <dbReference type="Pfam" id="PF00372"/>
    </source>
</evidence>
<dbReference type="Pfam" id="PF03723">
    <property type="entry name" value="Hemocyanin_C"/>
    <property type="match status" value="1"/>
</dbReference>
<dbReference type="AlphaFoldDB" id="A0AAV8ZYE8"/>
<keyword evidence="1" id="KW-0758">Storage protein</keyword>
<dbReference type="GO" id="GO:0005615">
    <property type="term" value="C:extracellular space"/>
    <property type="evidence" value="ECO:0007669"/>
    <property type="project" value="UniProtKB-ARBA"/>
</dbReference>
<dbReference type="Gene3D" id="2.60.40.1520">
    <property type="entry name" value="Hemocyanin, C-terminal domain"/>
    <property type="match status" value="1"/>
</dbReference>
<dbReference type="EMBL" id="JANEYF010000128">
    <property type="protein sequence ID" value="KAJ8972031.1"/>
    <property type="molecule type" value="Genomic_DNA"/>
</dbReference>
<dbReference type="PROSITE" id="PS00210">
    <property type="entry name" value="HEMOCYANIN_2"/>
    <property type="match status" value="1"/>
</dbReference>
<dbReference type="InterPro" id="IPR037020">
    <property type="entry name" value="Hemocyanin_C_sf"/>
</dbReference>
<dbReference type="Proteomes" id="UP001162156">
    <property type="component" value="Unassembled WGS sequence"/>
</dbReference>
<evidence type="ECO:0000313" key="5">
    <source>
        <dbReference type="EMBL" id="KAJ8972031.1"/>
    </source>
</evidence>
<keyword evidence="6" id="KW-1185">Reference proteome</keyword>
<dbReference type="Pfam" id="PF00372">
    <property type="entry name" value="Hemocyanin_M"/>
    <property type="match status" value="1"/>
</dbReference>
<evidence type="ECO:0008006" key="7">
    <source>
        <dbReference type="Google" id="ProtNLM"/>
    </source>
</evidence>
<dbReference type="InterPro" id="IPR013788">
    <property type="entry name" value="Hemocyanin/hexamerin"/>
</dbReference>
<evidence type="ECO:0000259" key="3">
    <source>
        <dbReference type="Pfam" id="PF03722"/>
    </source>
</evidence>